<evidence type="ECO:0000256" key="2">
    <source>
        <dbReference type="ARBA" id="ARBA00010107"/>
    </source>
</evidence>
<evidence type="ECO:0000313" key="14">
    <source>
        <dbReference type="EMBL" id="CBK20055.2"/>
    </source>
</evidence>
<dbReference type="GO" id="GO:0008270">
    <property type="term" value="F:zinc ion binding"/>
    <property type="evidence" value="ECO:0007669"/>
    <property type="project" value="UniProtKB-KW"/>
</dbReference>
<dbReference type="GO" id="GO:0005634">
    <property type="term" value="C:nucleus"/>
    <property type="evidence" value="ECO:0007669"/>
    <property type="project" value="UniProtKB-SubCell"/>
</dbReference>
<dbReference type="PANTHER" id="PTHR10615">
    <property type="entry name" value="HISTONE ACETYLTRANSFERASE"/>
    <property type="match status" value="1"/>
</dbReference>
<dbReference type="PANTHER" id="PTHR10615:SF161">
    <property type="entry name" value="HISTONE ACETYLTRANSFERASE KAT7"/>
    <property type="match status" value="1"/>
</dbReference>
<accession>D8LW66</accession>
<dbReference type="OrthoDB" id="787137at2759"/>
<dbReference type="Proteomes" id="UP000008312">
    <property type="component" value="Unassembled WGS sequence"/>
</dbReference>
<dbReference type="SUPFAM" id="SSF55729">
    <property type="entry name" value="Acyl-CoA N-acyltransferases (Nat)"/>
    <property type="match status" value="1"/>
</dbReference>
<keyword evidence="9" id="KW-0007">Acetylation</keyword>
<evidence type="ECO:0000256" key="4">
    <source>
        <dbReference type="ARBA" id="ARBA00022679"/>
    </source>
</evidence>
<feature type="active site" description="Proton donor/acceptor" evidence="11">
    <location>
        <position position="197"/>
    </location>
</feature>
<dbReference type="RefSeq" id="XP_012894103.1">
    <property type="nucleotide sequence ID" value="XM_013038649.1"/>
</dbReference>
<name>D8LW66_BLAHO</name>
<keyword evidence="5" id="KW-0479">Metal-binding</keyword>
<dbReference type="GeneID" id="24917749"/>
<evidence type="ECO:0000259" key="13">
    <source>
        <dbReference type="PROSITE" id="PS51726"/>
    </source>
</evidence>
<dbReference type="Gene3D" id="3.40.630.30">
    <property type="match status" value="1"/>
</dbReference>
<dbReference type="FunFam" id="3.30.60.60:FF:000001">
    <property type="entry name" value="Histone acetyltransferase"/>
    <property type="match status" value="1"/>
</dbReference>
<reference evidence="14" key="1">
    <citation type="submission" date="2010-02" db="EMBL/GenBank/DDBJ databases">
        <title>Sequencing and annotation of the Blastocystis hominis genome.</title>
        <authorList>
            <person name="Wincker P."/>
        </authorList>
    </citation>
    <scope>NUCLEOTIDE SEQUENCE</scope>
    <source>
        <strain evidence="14">Singapore isolate B</strain>
    </source>
</reference>
<keyword evidence="10 12" id="KW-0539">Nucleus</keyword>
<dbReference type="InterPro" id="IPR036388">
    <property type="entry name" value="WH-like_DNA-bd_sf"/>
</dbReference>
<dbReference type="Pfam" id="PF01853">
    <property type="entry name" value="MOZ_SAS"/>
    <property type="match status" value="1"/>
</dbReference>
<dbReference type="GO" id="GO:0004402">
    <property type="term" value="F:histone acetyltransferase activity"/>
    <property type="evidence" value="ECO:0007669"/>
    <property type="project" value="InterPro"/>
</dbReference>
<dbReference type="InterPro" id="IPR050603">
    <property type="entry name" value="MYST_HAT"/>
</dbReference>
<evidence type="ECO:0000256" key="5">
    <source>
        <dbReference type="ARBA" id="ARBA00022723"/>
    </source>
</evidence>
<evidence type="ECO:0000256" key="7">
    <source>
        <dbReference type="ARBA" id="ARBA00022833"/>
    </source>
</evidence>
<dbReference type="GO" id="GO:0003682">
    <property type="term" value="F:chromatin binding"/>
    <property type="evidence" value="ECO:0007669"/>
    <property type="project" value="TreeGrafter"/>
</dbReference>
<dbReference type="FunFam" id="1.10.10.10:FF:000022">
    <property type="entry name" value="Histone acetyltransferase"/>
    <property type="match status" value="1"/>
</dbReference>
<proteinExistence type="inferred from homology"/>
<dbReference type="EMBL" id="FN668638">
    <property type="protein sequence ID" value="CBK20055.2"/>
    <property type="molecule type" value="Genomic_DNA"/>
</dbReference>
<dbReference type="Gene3D" id="3.30.60.60">
    <property type="entry name" value="N-acetyl transferase-like"/>
    <property type="match status" value="1"/>
</dbReference>
<evidence type="ECO:0000256" key="11">
    <source>
        <dbReference type="PIRSR" id="PIRSR602717-51"/>
    </source>
</evidence>
<evidence type="ECO:0000256" key="1">
    <source>
        <dbReference type="ARBA" id="ARBA00004123"/>
    </source>
</evidence>
<evidence type="ECO:0000256" key="9">
    <source>
        <dbReference type="ARBA" id="ARBA00022990"/>
    </source>
</evidence>
<dbReference type="GO" id="GO:0000785">
    <property type="term" value="C:chromatin"/>
    <property type="evidence" value="ECO:0007669"/>
    <property type="project" value="TreeGrafter"/>
</dbReference>
<dbReference type="PROSITE" id="PS51726">
    <property type="entry name" value="MYST_HAT"/>
    <property type="match status" value="1"/>
</dbReference>
<dbReference type="FunFam" id="3.40.630.30:FF:000002">
    <property type="entry name" value="Histone acetyltransferase"/>
    <property type="match status" value="1"/>
</dbReference>
<dbReference type="InterPro" id="IPR002717">
    <property type="entry name" value="HAT_MYST-type"/>
</dbReference>
<keyword evidence="8" id="KW-0156">Chromatin regulator</keyword>
<dbReference type="InterPro" id="IPR040706">
    <property type="entry name" value="Zf-MYST"/>
</dbReference>
<dbReference type="InterPro" id="IPR016181">
    <property type="entry name" value="Acyl_CoA_acyltransferase"/>
</dbReference>
<comment type="subcellular location">
    <subcellularLocation>
        <location evidence="1 12">Nucleus</location>
    </subcellularLocation>
</comment>
<dbReference type="CDD" id="cd04301">
    <property type="entry name" value="NAT_SF"/>
    <property type="match status" value="1"/>
</dbReference>
<dbReference type="GO" id="GO:0003712">
    <property type="term" value="F:transcription coregulator activity"/>
    <property type="evidence" value="ECO:0007669"/>
    <property type="project" value="TreeGrafter"/>
</dbReference>
<comment type="similarity">
    <text evidence="2 12">Belongs to the MYST (SAS/MOZ) family.</text>
</comment>
<evidence type="ECO:0000256" key="8">
    <source>
        <dbReference type="ARBA" id="ARBA00022853"/>
    </source>
</evidence>
<evidence type="ECO:0000256" key="6">
    <source>
        <dbReference type="ARBA" id="ARBA00022771"/>
    </source>
</evidence>
<organism evidence="14">
    <name type="scientific">Blastocystis hominis</name>
    <dbReference type="NCBI Taxonomy" id="12968"/>
    <lineage>
        <taxon>Eukaryota</taxon>
        <taxon>Sar</taxon>
        <taxon>Stramenopiles</taxon>
        <taxon>Bigyra</taxon>
        <taxon>Opalozoa</taxon>
        <taxon>Opalinata</taxon>
        <taxon>Blastocystidae</taxon>
        <taxon>Blastocystis</taxon>
    </lineage>
</organism>
<protein>
    <recommendedName>
        <fullName evidence="3 12">Histone acetyltransferase</fullName>
        <ecNumber evidence="3 12">2.3.1.48</ecNumber>
    </recommendedName>
</protein>
<feature type="domain" description="MYST-type HAT" evidence="13">
    <location>
        <begin position="15"/>
        <end position="292"/>
    </location>
</feature>
<evidence type="ECO:0000256" key="12">
    <source>
        <dbReference type="RuleBase" id="RU361211"/>
    </source>
</evidence>
<sequence length="301" mass="35553">MGMDDASIREHEEVTKVKNIQSIQIGCFIVDTWYFSPFPKEFYPTGHTDRLFICEYCLSFFLTYSELHRHMQKCTFYSPPGDEIYRKDNLSVFEVDGNGNYYQRVYCENLSYIAKLFLDHKTLYFDVTPFYFYVVTEYDDQGYHVVGYFSKEKCSEMGYNLACIMTLPPHQRKGYGHFMIQFSYELSKIERKVGSPEKPLSDLGHISYHSFWKEEIIKLLAKSHQQMLSLVDIAKMTSFTTEDIQETLKLLDLLKYYNGQYILTVPQNLLDMLPKSKRKGPIVYPECIHWRPSRVGERREA</sequence>
<dbReference type="Pfam" id="PF17772">
    <property type="entry name" value="zf-MYST"/>
    <property type="match status" value="1"/>
</dbReference>
<evidence type="ECO:0000256" key="3">
    <source>
        <dbReference type="ARBA" id="ARBA00013184"/>
    </source>
</evidence>
<dbReference type="GO" id="GO:0006357">
    <property type="term" value="P:regulation of transcription by RNA polymerase II"/>
    <property type="evidence" value="ECO:0007669"/>
    <property type="project" value="TreeGrafter"/>
</dbReference>
<keyword evidence="7" id="KW-0862">Zinc</keyword>
<keyword evidence="4" id="KW-0808">Transferase</keyword>
<dbReference type="AlphaFoldDB" id="D8LW66"/>
<keyword evidence="15" id="KW-1185">Reference proteome</keyword>
<evidence type="ECO:0000313" key="15">
    <source>
        <dbReference type="Proteomes" id="UP000008312"/>
    </source>
</evidence>
<dbReference type="EC" id="2.3.1.48" evidence="3 12"/>
<gene>
    <name evidence="14" type="ORF">GSBLH_T00000440001</name>
</gene>
<comment type="catalytic activity">
    <reaction evidence="12">
        <text>L-lysyl-[protein] + acetyl-CoA = N(6)-acetyl-L-lysyl-[protein] + CoA + H(+)</text>
        <dbReference type="Rhea" id="RHEA:45948"/>
        <dbReference type="Rhea" id="RHEA-COMP:9752"/>
        <dbReference type="Rhea" id="RHEA-COMP:10731"/>
        <dbReference type="ChEBI" id="CHEBI:15378"/>
        <dbReference type="ChEBI" id="CHEBI:29969"/>
        <dbReference type="ChEBI" id="CHEBI:57287"/>
        <dbReference type="ChEBI" id="CHEBI:57288"/>
        <dbReference type="ChEBI" id="CHEBI:61930"/>
        <dbReference type="EC" id="2.3.1.48"/>
    </reaction>
</comment>
<dbReference type="Gene3D" id="1.10.10.10">
    <property type="entry name" value="Winged helix-like DNA-binding domain superfamily/Winged helix DNA-binding domain"/>
    <property type="match status" value="1"/>
</dbReference>
<evidence type="ECO:0000256" key="10">
    <source>
        <dbReference type="ARBA" id="ARBA00023242"/>
    </source>
</evidence>
<keyword evidence="6" id="KW-0863">Zinc-finger</keyword>
<dbReference type="InParanoid" id="D8LW66"/>
<dbReference type="OMA" id="CGPNDYE"/>